<organism evidence="1 2">
    <name type="scientific">Glacieibacterium arshaanense</name>
    <dbReference type="NCBI Taxonomy" id="2511025"/>
    <lineage>
        <taxon>Bacteria</taxon>
        <taxon>Pseudomonadati</taxon>
        <taxon>Pseudomonadota</taxon>
        <taxon>Alphaproteobacteria</taxon>
        <taxon>Sphingomonadales</taxon>
        <taxon>Sphingosinicellaceae</taxon>
        <taxon>Glacieibacterium</taxon>
    </lineage>
</organism>
<dbReference type="Proteomes" id="UP000297737">
    <property type="component" value="Unassembled WGS sequence"/>
</dbReference>
<protein>
    <recommendedName>
        <fullName evidence="3">HTH crp-type domain-containing protein</fullName>
    </recommendedName>
</protein>
<dbReference type="OrthoDB" id="5600162at2"/>
<dbReference type="EMBL" id="SIHO01000001">
    <property type="protein sequence ID" value="TFU06283.1"/>
    <property type="molecule type" value="Genomic_DNA"/>
</dbReference>
<accession>A0A4Y9ESY5</accession>
<sequence length="179" mass="19435">MAASPPDATLRGLVASLMKEDFARTHWLWVEGHLRILVELRQVFGNDLDKIMILAVIGQQMLGEPQFQTSRFEQLGNVIPPLSQERLTNIGSIAAATGIPRESVRRKVDELVKAGWVVRGANGHLVVDAQASSDLSPPTLTAIDMLDGLFTQFAGLLAARGWIELHKLPSANAAASFDS</sequence>
<reference evidence="1 2" key="1">
    <citation type="submission" date="2019-02" db="EMBL/GenBank/DDBJ databases">
        <title>Polymorphobacter sp. isolated from the lake at the Tibet of China.</title>
        <authorList>
            <person name="Li A."/>
        </authorList>
    </citation>
    <scope>NUCLEOTIDE SEQUENCE [LARGE SCALE GENOMIC DNA]</scope>
    <source>
        <strain evidence="1 2">DJ1R-1</strain>
    </source>
</reference>
<comment type="caution">
    <text evidence="1">The sequence shown here is derived from an EMBL/GenBank/DDBJ whole genome shotgun (WGS) entry which is preliminary data.</text>
</comment>
<gene>
    <name evidence="1" type="ORF">EUV02_04585</name>
</gene>
<evidence type="ECO:0000313" key="2">
    <source>
        <dbReference type="Proteomes" id="UP000297737"/>
    </source>
</evidence>
<proteinExistence type="predicted"/>
<dbReference type="AlphaFoldDB" id="A0A4Y9ESY5"/>
<dbReference type="SUPFAM" id="SSF46785">
    <property type="entry name" value="Winged helix' DNA-binding domain"/>
    <property type="match status" value="1"/>
</dbReference>
<evidence type="ECO:0008006" key="3">
    <source>
        <dbReference type="Google" id="ProtNLM"/>
    </source>
</evidence>
<dbReference type="InterPro" id="IPR036390">
    <property type="entry name" value="WH_DNA-bd_sf"/>
</dbReference>
<keyword evidence="2" id="KW-1185">Reference proteome</keyword>
<name>A0A4Y9ESY5_9SPHN</name>
<evidence type="ECO:0000313" key="1">
    <source>
        <dbReference type="EMBL" id="TFU06283.1"/>
    </source>
</evidence>